<evidence type="ECO:0000313" key="1">
    <source>
        <dbReference type="EMBL" id="KKM66777.1"/>
    </source>
</evidence>
<reference evidence="1" key="1">
    <citation type="journal article" date="2015" name="Nature">
        <title>Complex archaea that bridge the gap between prokaryotes and eukaryotes.</title>
        <authorList>
            <person name="Spang A."/>
            <person name="Saw J.H."/>
            <person name="Jorgensen S.L."/>
            <person name="Zaremba-Niedzwiedzka K."/>
            <person name="Martijn J."/>
            <person name="Lind A.E."/>
            <person name="van Eijk R."/>
            <person name="Schleper C."/>
            <person name="Guy L."/>
            <person name="Ettema T.J."/>
        </authorList>
    </citation>
    <scope>NUCLEOTIDE SEQUENCE</scope>
</reference>
<dbReference type="SUPFAM" id="SSF52540">
    <property type="entry name" value="P-loop containing nucleoside triphosphate hydrolases"/>
    <property type="match status" value="1"/>
</dbReference>
<dbReference type="InterPro" id="IPR027417">
    <property type="entry name" value="P-loop_NTPase"/>
</dbReference>
<sequence>AYMSSTNPPFPPDPLPPILLGGSVNILAGASGTGKTALLASWLRALKEGKEFFPGYAPPPDAITSISVISADRSWAQSGRKWFGLVDWADINCYSLQDDFGFNIERLRRKSERTTILGECMNVLGYPEGQANNALVLVDPLGLFLGGNLIDYDTCLVACSEIRRLCVKRSVSIIGLAHAGKQLADPKRRYLRMQDRLAGSTAIFGYSDTQMYLAAPEENNAEHYGFYWNPHHSPAETFTLRRREDGLFHPPEHVIDVNVPVGAPELPREELLDWISPEGTLFGDLFDFVQKHPRLVASDRTLRRWLTTLSTEGLILRSGRGLYKRVRPS</sequence>
<dbReference type="Gene3D" id="3.40.50.300">
    <property type="entry name" value="P-loop containing nucleotide triphosphate hydrolases"/>
    <property type="match status" value="1"/>
</dbReference>
<proteinExistence type="predicted"/>
<feature type="non-terminal residue" evidence="1">
    <location>
        <position position="1"/>
    </location>
</feature>
<organism evidence="1">
    <name type="scientific">marine sediment metagenome</name>
    <dbReference type="NCBI Taxonomy" id="412755"/>
    <lineage>
        <taxon>unclassified sequences</taxon>
        <taxon>metagenomes</taxon>
        <taxon>ecological metagenomes</taxon>
    </lineage>
</organism>
<accession>A0A0F9MC73</accession>
<name>A0A0F9MC73_9ZZZZ</name>
<dbReference type="AlphaFoldDB" id="A0A0F9MC73"/>
<gene>
    <name evidence="1" type="ORF">LCGC14_1477850</name>
</gene>
<dbReference type="EMBL" id="LAZR01010466">
    <property type="protein sequence ID" value="KKM66777.1"/>
    <property type="molecule type" value="Genomic_DNA"/>
</dbReference>
<protein>
    <submittedName>
        <fullName evidence="1">Uncharacterized protein</fullName>
    </submittedName>
</protein>
<comment type="caution">
    <text evidence="1">The sequence shown here is derived from an EMBL/GenBank/DDBJ whole genome shotgun (WGS) entry which is preliminary data.</text>
</comment>